<dbReference type="Gene3D" id="1.10.238.10">
    <property type="entry name" value="EF-hand"/>
    <property type="match status" value="2"/>
</dbReference>
<dbReference type="InterPro" id="IPR018247">
    <property type="entry name" value="EF_Hand_1_Ca_BS"/>
</dbReference>
<dbReference type="PROSITE" id="PS50222">
    <property type="entry name" value="EF_HAND_2"/>
    <property type="match status" value="4"/>
</dbReference>
<evidence type="ECO:0000313" key="7">
    <source>
        <dbReference type="Proteomes" id="UP001190700"/>
    </source>
</evidence>
<reference evidence="6 7" key="1">
    <citation type="journal article" date="2015" name="Genome Biol. Evol.">
        <title>Comparative Genomics of a Bacterivorous Green Alga Reveals Evolutionary Causalities and Consequences of Phago-Mixotrophic Mode of Nutrition.</title>
        <authorList>
            <person name="Burns J.A."/>
            <person name="Paasch A."/>
            <person name="Narechania A."/>
            <person name="Kim E."/>
        </authorList>
    </citation>
    <scope>NUCLEOTIDE SEQUENCE [LARGE SCALE GENOMIC DNA]</scope>
    <source>
        <strain evidence="6 7">PLY_AMNH</strain>
    </source>
</reference>
<dbReference type="PANTHER" id="PTHR34524">
    <property type="entry name" value="CALCYPHOSIN"/>
    <property type="match status" value="1"/>
</dbReference>
<evidence type="ECO:0000256" key="1">
    <source>
        <dbReference type="ARBA" id="ARBA00022723"/>
    </source>
</evidence>
<feature type="domain" description="EF-hand" evidence="5">
    <location>
        <begin position="373"/>
        <end position="408"/>
    </location>
</feature>
<protein>
    <recommendedName>
        <fullName evidence="5">EF-hand domain-containing protein</fullName>
    </recommendedName>
</protein>
<keyword evidence="1" id="KW-0479">Metal-binding</keyword>
<name>A0AAE0FGD5_9CHLO</name>
<feature type="compositionally biased region" description="Basic and acidic residues" evidence="4">
    <location>
        <begin position="57"/>
        <end position="72"/>
    </location>
</feature>
<feature type="domain" description="EF-hand" evidence="5">
    <location>
        <begin position="494"/>
        <end position="529"/>
    </location>
</feature>
<keyword evidence="2" id="KW-0677">Repeat</keyword>
<keyword evidence="3" id="KW-0106">Calcium</keyword>
<dbReference type="InterPro" id="IPR051581">
    <property type="entry name" value="Ca-bind"/>
</dbReference>
<feature type="region of interest" description="Disordered" evidence="4">
    <location>
        <begin position="297"/>
        <end position="320"/>
    </location>
</feature>
<dbReference type="PANTHER" id="PTHR34524:SF6">
    <property type="entry name" value="CALCYPHOSINE LIKE"/>
    <property type="match status" value="1"/>
</dbReference>
<feature type="domain" description="EF-hand" evidence="5">
    <location>
        <begin position="346"/>
        <end position="372"/>
    </location>
</feature>
<dbReference type="InterPro" id="IPR011992">
    <property type="entry name" value="EF-hand-dom_pair"/>
</dbReference>
<dbReference type="GO" id="GO:0005509">
    <property type="term" value="F:calcium ion binding"/>
    <property type="evidence" value="ECO:0007669"/>
    <property type="project" value="InterPro"/>
</dbReference>
<dbReference type="InterPro" id="IPR002048">
    <property type="entry name" value="EF_hand_dom"/>
</dbReference>
<dbReference type="AlphaFoldDB" id="A0AAE0FGD5"/>
<evidence type="ECO:0000259" key="5">
    <source>
        <dbReference type="PROSITE" id="PS50222"/>
    </source>
</evidence>
<feature type="domain" description="EF-hand" evidence="5">
    <location>
        <begin position="454"/>
        <end position="489"/>
    </location>
</feature>
<sequence length="583" mass="64388">MVEWGALAKVAPATEPIDKMSFASYVSKLRSGTLKNPKQAEVDSFKSKNEKVVLKGLRQDSKRSAPEAELHKPKTSKAHHGTFLPKVAAKEPSINVSKLQSLLKPAEPLASSWSHPAGCEEPGKRLLRSAELVRRPASVMSTRAEANAHTTNHVRPFDFMQKTTSEASIRTNASRAGRKRHVPVNLPADRPLMDCALPKNKCNSRLVEAECSLPDIKQSNAETPALQRKTEIASQPAEQISERENLRPEIQTLLKKTEQEAHKGSGGYSSQLLTKAKARMPAELAYKMSADHARKLAAHHHGSHMMDNTRSSSSEPTGFANDYNQTVRSIKDKIDQKGSFAITAHFQALDADDSGALDREEFRRAIEMLNVAPSEAILDRILTTTDKDGDGTVDYREFTDAIRMGKIPFIRSGGQAHSAVLDPDLPFGDPVATPFGIMTDADKNLKEYDAKVDEMFGALEQCFEKFDSDGSGDIDKLEFIAAMQHLNETRNLQLNDKDIKKLFRTADADCGGSIDYKEFVQAFAGGGGARFIPEFFKPKSIRCSTMGAPWQWNAENPYAKEVTKIGSRSFAFEKEVARRKLGT</sequence>
<evidence type="ECO:0000313" key="6">
    <source>
        <dbReference type="EMBL" id="KAK3259094.1"/>
    </source>
</evidence>
<dbReference type="SUPFAM" id="SSF47473">
    <property type="entry name" value="EF-hand"/>
    <property type="match status" value="1"/>
</dbReference>
<comment type="caution">
    <text evidence="6">The sequence shown here is derived from an EMBL/GenBank/DDBJ whole genome shotgun (WGS) entry which is preliminary data.</text>
</comment>
<dbReference type="Proteomes" id="UP001190700">
    <property type="component" value="Unassembled WGS sequence"/>
</dbReference>
<dbReference type="EMBL" id="LGRX02018998">
    <property type="protein sequence ID" value="KAK3259094.1"/>
    <property type="molecule type" value="Genomic_DNA"/>
</dbReference>
<feature type="compositionally biased region" description="Polar residues" evidence="4">
    <location>
        <begin position="306"/>
        <end position="320"/>
    </location>
</feature>
<proteinExistence type="predicted"/>
<evidence type="ECO:0000256" key="3">
    <source>
        <dbReference type="ARBA" id="ARBA00022837"/>
    </source>
</evidence>
<keyword evidence="7" id="KW-1185">Reference proteome</keyword>
<evidence type="ECO:0000256" key="2">
    <source>
        <dbReference type="ARBA" id="ARBA00022737"/>
    </source>
</evidence>
<evidence type="ECO:0000256" key="4">
    <source>
        <dbReference type="SAM" id="MobiDB-lite"/>
    </source>
</evidence>
<feature type="region of interest" description="Disordered" evidence="4">
    <location>
        <begin position="57"/>
        <end position="81"/>
    </location>
</feature>
<dbReference type="Pfam" id="PF13499">
    <property type="entry name" value="EF-hand_7"/>
    <property type="match status" value="2"/>
</dbReference>
<accession>A0AAE0FGD5</accession>
<dbReference type="SMART" id="SM00054">
    <property type="entry name" value="EFh"/>
    <property type="match status" value="4"/>
</dbReference>
<organism evidence="6 7">
    <name type="scientific">Cymbomonas tetramitiformis</name>
    <dbReference type="NCBI Taxonomy" id="36881"/>
    <lineage>
        <taxon>Eukaryota</taxon>
        <taxon>Viridiplantae</taxon>
        <taxon>Chlorophyta</taxon>
        <taxon>Pyramimonadophyceae</taxon>
        <taxon>Pyramimonadales</taxon>
        <taxon>Pyramimonadaceae</taxon>
        <taxon>Cymbomonas</taxon>
    </lineage>
</organism>
<dbReference type="PROSITE" id="PS00018">
    <property type="entry name" value="EF_HAND_1"/>
    <property type="match status" value="4"/>
</dbReference>
<dbReference type="CDD" id="cd00051">
    <property type="entry name" value="EFh"/>
    <property type="match status" value="2"/>
</dbReference>
<gene>
    <name evidence="6" type="ORF">CYMTET_31896</name>
</gene>